<protein>
    <submittedName>
        <fullName evidence="1">Unannotated protein</fullName>
    </submittedName>
</protein>
<accession>A0A6J5ZY72</accession>
<name>A0A6J5ZY72_9ZZZZ</name>
<organism evidence="1">
    <name type="scientific">freshwater metagenome</name>
    <dbReference type="NCBI Taxonomy" id="449393"/>
    <lineage>
        <taxon>unclassified sequences</taxon>
        <taxon>metagenomes</taxon>
        <taxon>ecological metagenomes</taxon>
    </lineage>
</organism>
<reference evidence="1" key="1">
    <citation type="submission" date="2020-05" db="EMBL/GenBank/DDBJ databases">
        <authorList>
            <person name="Chiriac C."/>
            <person name="Salcher M."/>
            <person name="Ghai R."/>
            <person name="Kavagutti S V."/>
        </authorList>
    </citation>
    <scope>NUCLEOTIDE SEQUENCE</scope>
</reference>
<dbReference type="EMBL" id="CAESAN010000068">
    <property type="protein sequence ID" value="CAB4344343.1"/>
    <property type="molecule type" value="Genomic_DNA"/>
</dbReference>
<dbReference type="AlphaFoldDB" id="A0A6J5ZY72"/>
<evidence type="ECO:0000313" key="1">
    <source>
        <dbReference type="EMBL" id="CAB4344343.1"/>
    </source>
</evidence>
<sequence>MSLGRATWGIVVLVCLIGALLLLLSGYQGYAALSVAVAFAAALNLRSPA</sequence>
<proteinExistence type="predicted"/>
<gene>
    <name evidence="1" type="ORF">UFOPK3547_00921</name>
</gene>